<comment type="caution">
    <text evidence="2">The sequence shown here is derived from an EMBL/GenBank/DDBJ whole genome shotgun (WGS) entry which is preliminary data.</text>
</comment>
<reference evidence="2 3" key="1">
    <citation type="journal article" date="2014" name="Environ. Microbiol.">
        <title>Comparative genomics of the marine bacterial genus Glaciecola reveals the high degree of genomic diversity and genomic characteristic for cold adaptation.</title>
        <authorList>
            <person name="Qin Q.L."/>
            <person name="Xie B.B."/>
            <person name="Yu Y."/>
            <person name="Shu Y.L."/>
            <person name="Rong J.C."/>
            <person name="Zhang Y.J."/>
            <person name="Zhao D.L."/>
            <person name="Chen X.L."/>
            <person name="Zhang X.Y."/>
            <person name="Chen B."/>
            <person name="Zhou B.C."/>
            <person name="Zhang Y.Z."/>
        </authorList>
    </citation>
    <scope>NUCLEOTIDE SEQUENCE [LARGE SCALE GENOMIC DNA]</scope>
    <source>
        <strain evidence="2 3">NO2</strain>
    </source>
</reference>
<keyword evidence="1" id="KW-0812">Transmembrane</keyword>
<accession>A0ABQ0IA58</accession>
<evidence type="ECO:0000313" key="2">
    <source>
        <dbReference type="EMBL" id="GAC06138.1"/>
    </source>
</evidence>
<evidence type="ECO:0000256" key="1">
    <source>
        <dbReference type="SAM" id="Phobius"/>
    </source>
</evidence>
<proteinExistence type="predicted"/>
<dbReference type="Proteomes" id="UP000008372">
    <property type="component" value="Unassembled WGS sequence"/>
</dbReference>
<keyword evidence="1" id="KW-0472">Membrane</keyword>
<evidence type="ECO:0000313" key="3">
    <source>
        <dbReference type="Proteomes" id="UP000008372"/>
    </source>
</evidence>
<organism evidence="2 3">
    <name type="scientific">Paraglaciecola agarilytica NO2</name>
    <dbReference type="NCBI Taxonomy" id="1125747"/>
    <lineage>
        <taxon>Bacteria</taxon>
        <taxon>Pseudomonadati</taxon>
        <taxon>Pseudomonadota</taxon>
        <taxon>Gammaproteobacteria</taxon>
        <taxon>Alteromonadales</taxon>
        <taxon>Alteromonadaceae</taxon>
        <taxon>Paraglaciecola</taxon>
    </lineage>
</organism>
<name>A0ABQ0IA58_9ALTE</name>
<keyword evidence="1" id="KW-1133">Transmembrane helix</keyword>
<feature type="transmembrane region" description="Helical" evidence="1">
    <location>
        <begin position="7"/>
        <end position="39"/>
    </location>
</feature>
<gene>
    <name evidence="2" type="ORF">GAGA_3304</name>
</gene>
<sequence>MKALADTIFVIVYIVNVFESLTEFIYLINIVIFVILWFVP</sequence>
<dbReference type="EMBL" id="BAEK01000053">
    <property type="protein sequence ID" value="GAC06138.1"/>
    <property type="molecule type" value="Genomic_DNA"/>
</dbReference>
<keyword evidence="3" id="KW-1185">Reference proteome</keyword>
<protein>
    <submittedName>
        <fullName evidence="2">Uncharacterized protein</fullName>
    </submittedName>
</protein>